<protein>
    <recommendedName>
        <fullName evidence="1">DUF1214 domain-containing protein</fullName>
    </recommendedName>
</protein>
<comment type="caution">
    <text evidence="2">The sequence shown here is derived from an EMBL/GenBank/DDBJ whole genome shotgun (WGS) entry which is preliminary data.</text>
</comment>
<dbReference type="PANTHER" id="PTHR36509">
    <property type="entry name" value="BLL3101 PROTEIN"/>
    <property type="match status" value="1"/>
</dbReference>
<feature type="domain" description="DUF1214" evidence="1">
    <location>
        <begin position="1"/>
        <end position="80"/>
    </location>
</feature>
<dbReference type="SUPFAM" id="SSF160935">
    <property type="entry name" value="VPA0735-like"/>
    <property type="match status" value="1"/>
</dbReference>
<dbReference type="Pfam" id="PF06742">
    <property type="entry name" value="DUF1214"/>
    <property type="match status" value="1"/>
</dbReference>
<dbReference type="AlphaFoldDB" id="X0XC97"/>
<organism evidence="2">
    <name type="scientific">marine sediment metagenome</name>
    <dbReference type="NCBI Taxonomy" id="412755"/>
    <lineage>
        <taxon>unclassified sequences</taxon>
        <taxon>metagenomes</taxon>
        <taxon>ecological metagenomes</taxon>
    </lineage>
</organism>
<dbReference type="InterPro" id="IPR010621">
    <property type="entry name" value="DUF1214"/>
</dbReference>
<dbReference type="EMBL" id="BARS01043577">
    <property type="protein sequence ID" value="GAG40705.1"/>
    <property type="molecule type" value="Genomic_DNA"/>
</dbReference>
<dbReference type="InterPro" id="IPR037049">
    <property type="entry name" value="DUF1214_C_sf"/>
</dbReference>
<gene>
    <name evidence="2" type="ORF">S01H1_65951</name>
</gene>
<sequence length="96" mass="11114">PAAQFWAFTLYNVATRGIIINGDKNRTELSSKIKGLKKNKDGSVELYLGPKAPKGHESNWIKTNKGENWFAYFRLYAPTKTYFDKSWKIKDIEKLK</sequence>
<dbReference type="Gene3D" id="2.60.120.600">
    <property type="entry name" value="Domain of unknown function DUF1214, C-terminal domain"/>
    <property type="match status" value="1"/>
</dbReference>
<proteinExistence type="predicted"/>
<accession>X0XC97</accession>
<reference evidence="2" key="1">
    <citation type="journal article" date="2014" name="Front. Microbiol.">
        <title>High frequency of phylogenetically diverse reductive dehalogenase-homologous genes in deep subseafloor sedimentary metagenomes.</title>
        <authorList>
            <person name="Kawai M."/>
            <person name="Futagami T."/>
            <person name="Toyoda A."/>
            <person name="Takaki Y."/>
            <person name="Nishi S."/>
            <person name="Hori S."/>
            <person name="Arai W."/>
            <person name="Tsubouchi T."/>
            <person name="Morono Y."/>
            <person name="Uchiyama I."/>
            <person name="Ito T."/>
            <person name="Fujiyama A."/>
            <person name="Inagaki F."/>
            <person name="Takami H."/>
        </authorList>
    </citation>
    <scope>NUCLEOTIDE SEQUENCE</scope>
    <source>
        <strain evidence="2">Expedition CK06-06</strain>
    </source>
</reference>
<name>X0XC97_9ZZZZ</name>
<evidence type="ECO:0000259" key="1">
    <source>
        <dbReference type="Pfam" id="PF06742"/>
    </source>
</evidence>
<feature type="non-terminal residue" evidence="2">
    <location>
        <position position="1"/>
    </location>
</feature>
<dbReference type="PANTHER" id="PTHR36509:SF3">
    <property type="entry name" value="SIGNAL PEPTIDE PROTEIN"/>
    <property type="match status" value="1"/>
</dbReference>
<evidence type="ECO:0000313" key="2">
    <source>
        <dbReference type="EMBL" id="GAG40705.1"/>
    </source>
</evidence>